<dbReference type="InterPro" id="IPR025347">
    <property type="entry name" value="DUF4251"/>
</dbReference>
<dbReference type="RefSeq" id="WP_255929193.1">
    <property type="nucleotide sequence ID" value="NZ_JANFQP010000002.1"/>
</dbReference>
<gene>
    <name evidence="1" type="ORF">ACFSO8_07255</name>
</gene>
<accession>A0ABW5KBD9</accession>
<sequence>MRKINLTGWLISMMLITITCTSSKVSFEEIQNKIYSNNFTFVAKNFENNTSYTVPAGTGRMTQTNLPAQPDETIGIQVTHDKLIINLPSTDQETTINKYSLNTTSEDFTVARKDLDNGNILINFFLNDVKDLNLIKMEVEKNGKIDCSLEGPNQKPLLYTGYLKM</sequence>
<proteinExistence type="predicted"/>
<evidence type="ECO:0000313" key="2">
    <source>
        <dbReference type="Proteomes" id="UP001597394"/>
    </source>
</evidence>
<dbReference type="Pfam" id="PF14059">
    <property type="entry name" value="DUF4251"/>
    <property type="match status" value="1"/>
</dbReference>
<comment type="caution">
    <text evidence="1">The sequence shown here is derived from an EMBL/GenBank/DDBJ whole genome shotgun (WGS) entry which is preliminary data.</text>
</comment>
<protein>
    <submittedName>
        <fullName evidence="1">DUF4251 domain-containing protein</fullName>
    </submittedName>
</protein>
<organism evidence="1 2">
    <name type="scientific">Kaistella montana</name>
    <dbReference type="NCBI Taxonomy" id="1849733"/>
    <lineage>
        <taxon>Bacteria</taxon>
        <taxon>Pseudomonadati</taxon>
        <taxon>Bacteroidota</taxon>
        <taxon>Flavobacteriia</taxon>
        <taxon>Flavobacteriales</taxon>
        <taxon>Weeksellaceae</taxon>
        <taxon>Chryseobacterium group</taxon>
        <taxon>Kaistella</taxon>
    </lineage>
</organism>
<reference evidence="2" key="1">
    <citation type="journal article" date="2019" name="Int. J. Syst. Evol. Microbiol.">
        <title>The Global Catalogue of Microorganisms (GCM) 10K type strain sequencing project: providing services to taxonomists for standard genome sequencing and annotation.</title>
        <authorList>
            <consortium name="The Broad Institute Genomics Platform"/>
            <consortium name="The Broad Institute Genome Sequencing Center for Infectious Disease"/>
            <person name="Wu L."/>
            <person name="Ma J."/>
        </authorList>
    </citation>
    <scope>NUCLEOTIDE SEQUENCE [LARGE SCALE GENOMIC DNA]</scope>
    <source>
        <strain evidence="2">KCTC 52204</strain>
    </source>
</reference>
<name>A0ABW5KBD9_9FLAO</name>
<dbReference type="EMBL" id="JBHULG010000002">
    <property type="protein sequence ID" value="MFD2545255.1"/>
    <property type="molecule type" value="Genomic_DNA"/>
</dbReference>
<evidence type="ECO:0000313" key="1">
    <source>
        <dbReference type="EMBL" id="MFD2545255.1"/>
    </source>
</evidence>
<dbReference type="Proteomes" id="UP001597394">
    <property type="component" value="Unassembled WGS sequence"/>
</dbReference>
<keyword evidence="2" id="KW-1185">Reference proteome</keyword>